<gene>
    <name evidence="1" type="ORF">NCTC10207_01903</name>
</gene>
<sequence>MIKSVNRWPLGQTEIGYILYVHLVTILHGREKTSKVMVELEEPLRLLQ</sequence>
<evidence type="ECO:0000313" key="1">
    <source>
        <dbReference type="EMBL" id="VEI24095.1"/>
    </source>
</evidence>
<dbReference type="AlphaFoldDB" id="A0A7Z9A4K6"/>
<name>A0A7Z9A4K6_9MICC</name>
<evidence type="ECO:0000313" key="2">
    <source>
        <dbReference type="Proteomes" id="UP000282386"/>
    </source>
</evidence>
<dbReference type="Proteomes" id="UP000282386">
    <property type="component" value="Chromosome"/>
</dbReference>
<accession>A0A7Z9A4K6</accession>
<dbReference type="EMBL" id="LR134479">
    <property type="protein sequence ID" value="VEI24095.1"/>
    <property type="molecule type" value="Genomic_DNA"/>
</dbReference>
<protein>
    <submittedName>
        <fullName evidence="1">Uncharacterized protein</fullName>
    </submittedName>
</protein>
<proteinExistence type="predicted"/>
<reference evidence="1 2" key="1">
    <citation type="submission" date="2018-12" db="EMBL/GenBank/DDBJ databases">
        <authorList>
            <consortium name="Pathogen Informatics"/>
        </authorList>
    </citation>
    <scope>NUCLEOTIDE SEQUENCE [LARGE SCALE GENOMIC DNA]</scope>
    <source>
        <strain evidence="1 2">NCTC10207</strain>
    </source>
</reference>
<organism evidence="1 2">
    <name type="scientific">Rothia aeria</name>
    <dbReference type="NCBI Taxonomy" id="172042"/>
    <lineage>
        <taxon>Bacteria</taxon>
        <taxon>Bacillati</taxon>
        <taxon>Actinomycetota</taxon>
        <taxon>Actinomycetes</taxon>
        <taxon>Micrococcales</taxon>
        <taxon>Micrococcaceae</taxon>
        <taxon>Rothia</taxon>
    </lineage>
</organism>